<dbReference type="PANTHER" id="PTHR21301">
    <property type="entry name" value="REVERSE TRANSCRIPTASE"/>
    <property type="match status" value="1"/>
</dbReference>
<sequence length="333" mass="37891">MDSCRQGPIRLEAQFRETICIPKIHTPDVPFRPIVSSTQSITYQLSTYLKSIIQSLVGNRESTVKNCKLFVEQIRLFTPSPSDILVSYDVKDLFTSIPIPYTLNMLHQLLYTDRSLPNRTKLSPSQIVQLGRFYRQEGGALMGSPSPVLAEVFMEHLEEKAFSDADHNILPHLFKRYVDDIFVIIESGRQDTFLNFLNGLFPSIISFTIEKETSATYIGETGFSLAHRFSQHMRHLERYTRAKQDLENGGSVTTRSLGRTSSVPPTVAMERTLAASAVAEHAAHCSGSLQKRVICKESHLSRRRIKEAFFIRHNKCINLDNGKEICHIWNNLF</sequence>
<proteinExistence type="predicted"/>
<organism evidence="2">
    <name type="scientific">Trichuris suis</name>
    <name type="common">pig whipworm</name>
    <dbReference type="NCBI Taxonomy" id="68888"/>
    <lineage>
        <taxon>Eukaryota</taxon>
        <taxon>Metazoa</taxon>
        <taxon>Ecdysozoa</taxon>
        <taxon>Nematoda</taxon>
        <taxon>Enoplea</taxon>
        <taxon>Dorylaimia</taxon>
        <taxon>Trichinellida</taxon>
        <taxon>Trichuridae</taxon>
        <taxon>Trichuris</taxon>
    </lineage>
</organism>
<evidence type="ECO:0000313" key="2">
    <source>
        <dbReference type="EMBL" id="KFD60479.1"/>
    </source>
</evidence>
<dbReference type="PANTHER" id="PTHR21301:SF11">
    <property type="entry name" value="GIY-YIG DOMAIN-CONTAINING PROTEIN"/>
    <property type="match status" value="1"/>
</dbReference>
<dbReference type="EMBL" id="KL367665">
    <property type="protein sequence ID" value="KFD60479.1"/>
    <property type="molecule type" value="Genomic_DNA"/>
</dbReference>
<name>A0A085MTD3_9BILA</name>
<reference evidence="2" key="1">
    <citation type="journal article" date="2014" name="Nat. Genet.">
        <title>Genome and transcriptome of the porcine whipworm Trichuris suis.</title>
        <authorList>
            <person name="Jex A.R."/>
            <person name="Nejsum P."/>
            <person name="Schwarz E.M."/>
            <person name="Hu L."/>
            <person name="Young N.D."/>
            <person name="Hall R.S."/>
            <person name="Korhonen P.K."/>
            <person name="Liao S."/>
            <person name="Thamsborg S."/>
            <person name="Xia J."/>
            <person name="Xu P."/>
            <person name="Wang S."/>
            <person name="Scheerlinck J.P."/>
            <person name="Hofmann A."/>
            <person name="Sternberg P.W."/>
            <person name="Wang J."/>
            <person name="Gasser R.B."/>
        </authorList>
    </citation>
    <scope>NUCLEOTIDE SEQUENCE [LARGE SCALE GENOMIC DNA]</scope>
    <source>
        <strain evidence="2">DCEP-RM93F</strain>
    </source>
</reference>
<feature type="domain" description="Reverse transcriptase" evidence="1">
    <location>
        <begin position="2"/>
        <end position="230"/>
    </location>
</feature>
<dbReference type="InterPro" id="IPR000477">
    <property type="entry name" value="RT_dom"/>
</dbReference>
<dbReference type="PROSITE" id="PS50878">
    <property type="entry name" value="RT_POL"/>
    <property type="match status" value="1"/>
</dbReference>
<dbReference type="AlphaFoldDB" id="A0A085MTD3"/>
<protein>
    <recommendedName>
        <fullName evidence="1">Reverse transcriptase domain-containing protein</fullName>
    </recommendedName>
</protein>
<dbReference type="Proteomes" id="UP000030758">
    <property type="component" value="Unassembled WGS sequence"/>
</dbReference>
<accession>A0A085MTD3</accession>
<evidence type="ECO:0000259" key="1">
    <source>
        <dbReference type="PROSITE" id="PS50878"/>
    </source>
</evidence>
<gene>
    <name evidence="2" type="ORF">M514_11335</name>
</gene>